<evidence type="ECO:0000313" key="1">
    <source>
        <dbReference type="Proteomes" id="UP000695022"/>
    </source>
</evidence>
<sequence length="136" mass="15095">MDRAKLDWCIIMSSSTLLVIATIFTVFCVSFSYPLHAKCSVDWTFGKNCSQVNQALVDQIALWSTDENCRQGGEKCLYLGFSTSETWYAVLDSGTNYCNLHNLITGTGLDTGDASYKEKTSNSVCTQYSSANCEKY</sequence>
<dbReference type="PANTHER" id="PTHR38564">
    <property type="entry name" value="SI:CH73-250A16.5-RELATED"/>
    <property type="match status" value="1"/>
</dbReference>
<dbReference type="RefSeq" id="XP_014677259.1">
    <property type="nucleotide sequence ID" value="XM_014821773.1"/>
</dbReference>
<keyword evidence="1" id="KW-1185">Reference proteome</keyword>
<dbReference type="GeneID" id="106817126"/>
<dbReference type="PANTHER" id="PTHR38564:SF2">
    <property type="entry name" value="WU:FC46H12 PRECURSOR"/>
    <property type="match status" value="1"/>
</dbReference>
<evidence type="ECO:0000313" key="2">
    <source>
        <dbReference type="RefSeq" id="XP_014677259.1"/>
    </source>
</evidence>
<reference evidence="2" key="1">
    <citation type="submission" date="2025-08" db="UniProtKB">
        <authorList>
            <consortium name="RefSeq"/>
        </authorList>
    </citation>
    <scope>IDENTIFICATION</scope>
</reference>
<protein>
    <submittedName>
        <fullName evidence="2">Uncharacterized protein LOC106817126</fullName>
    </submittedName>
</protein>
<accession>A0ABM1EYI8</accession>
<dbReference type="Proteomes" id="UP000695022">
    <property type="component" value="Unplaced"/>
</dbReference>
<name>A0ABM1EYI8_PRICU</name>
<gene>
    <name evidence="2" type="primary">LOC106817126</name>
</gene>
<organism evidence="1 2">
    <name type="scientific">Priapulus caudatus</name>
    <name type="common">Priapulid worm</name>
    <dbReference type="NCBI Taxonomy" id="37621"/>
    <lineage>
        <taxon>Eukaryota</taxon>
        <taxon>Metazoa</taxon>
        <taxon>Ecdysozoa</taxon>
        <taxon>Scalidophora</taxon>
        <taxon>Priapulida</taxon>
        <taxon>Priapulimorpha</taxon>
        <taxon>Priapulimorphida</taxon>
        <taxon>Priapulidae</taxon>
        <taxon>Priapulus</taxon>
    </lineage>
</organism>
<proteinExistence type="predicted"/>